<comment type="subcellular location">
    <subcellularLocation>
        <location evidence="1">Membrane</location>
        <topology evidence="1">Single-pass membrane protein</topology>
    </subcellularLocation>
</comment>
<proteinExistence type="predicted"/>
<dbReference type="PROSITE" id="PS50011">
    <property type="entry name" value="PROTEIN_KINASE_DOM"/>
    <property type="match status" value="1"/>
</dbReference>
<feature type="signal peptide" evidence="17">
    <location>
        <begin position="1"/>
        <end position="21"/>
    </location>
</feature>
<keyword evidence="8" id="KW-0547">Nucleotide-binding</keyword>
<feature type="domain" description="Gnk2-homologous" evidence="19">
    <location>
        <begin position="87"/>
        <end position="195"/>
    </location>
</feature>
<evidence type="ECO:0000256" key="15">
    <source>
        <dbReference type="ARBA" id="ARBA00048679"/>
    </source>
</evidence>
<dbReference type="InterPro" id="IPR001245">
    <property type="entry name" value="Ser-Thr/Tyr_kinase_cat_dom"/>
</dbReference>
<dbReference type="InterPro" id="IPR000719">
    <property type="entry name" value="Prot_kinase_dom"/>
</dbReference>
<evidence type="ECO:0000256" key="4">
    <source>
        <dbReference type="ARBA" id="ARBA00022679"/>
    </source>
</evidence>
<dbReference type="CDD" id="cd23509">
    <property type="entry name" value="Gnk2-like"/>
    <property type="match status" value="2"/>
</dbReference>
<keyword evidence="4" id="KW-0808">Transferase</keyword>
<feature type="transmembrane region" description="Helical" evidence="16">
    <location>
        <begin position="229"/>
        <end position="256"/>
    </location>
</feature>
<keyword evidence="7" id="KW-0677">Repeat</keyword>
<evidence type="ECO:0000256" key="12">
    <source>
        <dbReference type="ARBA" id="ARBA00023136"/>
    </source>
</evidence>
<feature type="domain" description="Protein kinase" evidence="18">
    <location>
        <begin position="241"/>
        <end position="434"/>
    </location>
</feature>
<organism evidence="20 21">
    <name type="scientific">Perilla frutescens var. hirtella</name>
    <name type="common">Perilla citriodora</name>
    <name type="synonym">Perilla setoyensis</name>
    <dbReference type="NCBI Taxonomy" id="608512"/>
    <lineage>
        <taxon>Eukaryota</taxon>
        <taxon>Viridiplantae</taxon>
        <taxon>Streptophyta</taxon>
        <taxon>Embryophyta</taxon>
        <taxon>Tracheophyta</taxon>
        <taxon>Spermatophyta</taxon>
        <taxon>Magnoliopsida</taxon>
        <taxon>eudicotyledons</taxon>
        <taxon>Gunneridae</taxon>
        <taxon>Pentapetalae</taxon>
        <taxon>asterids</taxon>
        <taxon>lamiids</taxon>
        <taxon>Lamiales</taxon>
        <taxon>Lamiaceae</taxon>
        <taxon>Nepetoideae</taxon>
        <taxon>Elsholtzieae</taxon>
        <taxon>Perilla</taxon>
    </lineage>
</organism>
<evidence type="ECO:0000256" key="2">
    <source>
        <dbReference type="ARBA" id="ARBA00012513"/>
    </source>
</evidence>
<evidence type="ECO:0000256" key="14">
    <source>
        <dbReference type="ARBA" id="ARBA00047899"/>
    </source>
</evidence>
<gene>
    <name evidence="20" type="ORF">C2S53_010510</name>
</gene>
<evidence type="ECO:0000256" key="13">
    <source>
        <dbReference type="ARBA" id="ARBA00023170"/>
    </source>
</evidence>
<dbReference type="Pfam" id="PF01657">
    <property type="entry name" value="Stress-antifung"/>
    <property type="match status" value="2"/>
</dbReference>
<evidence type="ECO:0000259" key="18">
    <source>
        <dbReference type="PROSITE" id="PS50011"/>
    </source>
</evidence>
<evidence type="ECO:0000313" key="21">
    <source>
        <dbReference type="Proteomes" id="UP001190926"/>
    </source>
</evidence>
<keyword evidence="13" id="KW-0675">Receptor</keyword>
<dbReference type="EC" id="2.7.11.1" evidence="2"/>
<evidence type="ECO:0000313" key="20">
    <source>
        <dbReference type="EMBL" id="KAH6825210.1"/>
    </source>
</evidence>
<dbReference type="Gene3D" id="3.30.430.20">
    <property type="entry name" value="Gnk2 domain, C-X8-C-X2-C motif"/>
    <property type="match status" value="2"/>
</dbReference>
<dbReference type="SUPFAM" id="SSF56112">
    <property type="entry name" value="Protein kinase-like (PK-like)"/>
    <property type="match status" value="1"/>
</dbReference>
<keyword evidence="10" id="KW-0067">ATP-binding</keyword>
<comment type="catalytic activity">
    <reaction evidence="14">
        <text>L-threonyl-[protein] + ATP = O-phospho-L-threonyl-[protein] + ADP + H(+)</text>
        <dbReference type="Rhea" id="RHEA:46608"/>
        <dbReference type="Rhea" id="RHEA-COMP:11060"/>
        <dbReference type="Rhea" id="RHEA-COMP:11605"/>
        <dbReference type="ChEBI" id="CHEBI:15378"/>
        <dbReference type="ChEBI" id="CHEBI:30013"/>
        <dbReference type="ChEBI" id="CHEBI:30616"/>
        <dbReference type="ChEBI" id="CHEBI:61977"/>
        <dbReference type="ChEBI" id="CHEBI:456216"/>
        <dbReference type="EC" id="2.7.11.1"/>
    </reaction>
</comment>
<dbReference type="Proteomes" id="UP001190926">
    <property type="component" value="Unassembled WGS sequence"/>
</dbReference>
<evidence type="ECO:0000256" key="3">
    <source>
        <dbReference type="ARBA" id="ARBA00022527"/>
    </source>
</evidence>
<evidence type="ECO:0000256" key="6">
    <source>
        <dbReference type="ARBA" id="ARBA00022729"/>
    </source>
</evidence>
<evidence type="ECO:0000256" key="7">
    <source>
        <dbReference type="ARBA" id="ARBA00022737"/>
    </source>
</evidence>
<dbReference type="GO" id="GO:0005886">
    <property type="term" value="C:plasma membrane"/>
    <property type="evidence" value="ECO:0007669"/>
    <property type="project" value="TreeGrafter"/>
</dbReference>
<dbReference type="AlphaFoldDB" id="A0AAD4J1V4"/>
<keyword evidence="5 16" id="KW-0812">Transmembrane</keyword>
<dbReference type="InterPro" id="IPR011009">
    <property type="entry name" value="Kinase-like_dom_sf"/>
</dbReference>
<dbReference type="PROSITE" id="PS51473">
    <property type="entry name" value="GNK2"/>
    <property type="match status" value="1"/>
</dbReference>
<evidence type="ECO:0000256" key="8">
    <source>
        <dbReference type="ARBA" id="ARBA00022741"/>
    </source>
</evidence>
<name>A0AAD4J1V4_PERFH</name>
<accession>A0AAD4J1V4</accession>
<dbReference type="GO" id="GO:0005524">
    <property type="term" value="F:ATP binding"/>
    <property type="evidence" value="ECO:0007669"/>
    <property type="project" value="UniProtKB-KW"/>
</dbReference>
<evidence type="ECO:0000256" key="17">
    <source>
        <dbReference type="SAM" id="SignalP"/>
    </source>
</evidence>
<keyword evidence="6 17" id="KW-0732">Signal</keyword>
<keyword evidence="11 16" id="KW-1133">Transmembrane helix</keyword>
<dbReference type="GO" id="GO:0004674">
    <property type="term" value="F:protein serine/threonine kinase activity"/>
    <property type="evidence" value="ECO:0007669"/>
    <property type="project" value="UniProtKB-KW"/>
</dbReference>
<comment type="catalytic activity">
    <reaction evidence="15">
        <text>L-seryl-[protein] + ATP = O-phospho-L-seryl-[protein] + ADP + H(+)</text>
        <dbReference type="Rhea" id="RHEA:17989"/>
        <dbReference type="Rhea" id="RHEA-COMP:9863"/>
        <dbReference type="Rhea" id="RHEA-COMP:11604"/>
        <dbReference type="ChEBI" id="CHEBI:15378"/>
        <dbReference type="ChEBI" id="CHEBI:29999"/>
        <dbReference type="ChEBI" id="CHEBI:30616"/>
        <dbReference type="ChEBI" id="CHEBI:83421"/>
        <dbReference type="ChEBI" id="CHEBI:456216"/>
        <dbReference type="EC" id="2.7.11.1"/>
    </reaction>
</comment>
<evidence type="ECO:0000256" key="1">
    <source>
        <dbReference type="ARBA" id="ARBA00004167"/>
    </source>
</evidence>
<dbReference type="EMBL" id="SDAM02000178">
    <property type="protein sequence ID" value="KAH6825210.1"/>
    <property type="molecule type" value="Genomic_DNA"/>
</dbReference>
<dbReference type="Gene3D" id="3.30.200.20">
    <property type="entry name" value="Phosphorylase Kinase, domain 1"/>
    <property type="match status" value="2"/>
</dbReference>
<dbReference type="InterPro" id="IPR002902">
    <property type="entry name" value="GNK2"/>
</dbReference>
<evidence type="ECO:0000256" key="5">
    <source>
        <dbReference type="ARBA" id="ARBA00022692"/>
    </source>
</evidence>
<protein>
    <recommendedName>
        <fullName evidence="2">non-specific serine/threonine protein kinase</fullName>
        <ecNumber evidence="2">2.7.11.1</ecNumber>
    </recommendedName>
</protein>
<dbReference type="PANTHER" id="PTHR27002:SF1073">
    <property type="entry name" value="CYSTEINE-RICH RECEPTOR-LIKE PROTEIN KINASE 29"/>
    <property type="match status" value="1"/>
</dbReference>
<comment type="caution">
    <text evidence="20">The sequence shown here is derived from an EMBL/GenBank/DDBJ whole genome shotgun (WGS) entry which is preliminary data.</text>
</comment>
<keyword evidence="21" id="KW-1185">Reference proteome</keyword>
<evidence type="ECO:0000256" key="9">
    <source>
        <dbReference type="ARBA" id="ARBA00022777"/>
    </source>
</evidence>
<evidence type="ECO:0000259" key="19">
    <source>
        <dbReference type="PROSITE" id="PS51473"/>
    </source>
</evidence>
<dbReference type="Pfam" id="PF07714">
    <property type="entry name" value="PK_Tyr_Ser-Thr"/>
    <property type="match status" value="1"/>
</dbReference>
<keyword evidence="12 16" id="KW-0472">Membrane</keyword>
<dbReference type="FunFam" id="1.10.510.10:FF:001023">
    <property type="entry name" value="Os07g0541700 protein"/>
    <property type="match status" value="1"/>
</dbReference>
<feature type="chain" id="PRO_5042290824" description="non-specific serine/threonine protein kinase" evidence="17">
    <location>
        <begin position="22"/>
        <end position="434"/>
    </location>
</feature>
<evidence type="ECO:0000256" key="16">
    <source>
        <dbReference type="SAM" id="Phobius"/>
    </source>
</evidence>
<reference evidence="20 21" key="1">
    <citation type="journal article" date="2021" name="Nat. Commun.">
        <title>Incipient diploidization of the medicinal plant Perilla within 10,000 years.</title>
        <authorList>
            <person name="Zhang Y."/>
            <person name="Shen Q."/>
            <person name="Leng L."/>
            <person name="Zhang D."/>
            <person name="Chen S."/>
            <person name="Shi Y."/>
            <person name="Ning Z."/>
            <person name="Chen S."/>
        </authorList>
    </citation>
    <scope>NUCLEOTIDE SEQUENCE [LARGE SCALE GENOMIC DNA]</scope>
    <source>
        <strain evidence="21">cv. PC099</strain>
    </source>
</reference>
<keyword evidence="3" id="KW-0723">Serine/threonine-protein kinase</keyword>
<dbReference type="Gene3D" id="1.10.510.10">
    <property type="entry name" value="Transferase(Phosphotransferase) domain 1"/>
    <property type="match status" value="1"/>
</dbReference>
<evidence type="ECO:0000256" key="10">
    <source>
        <dbReference type="ARBA" id="ARBA00022840"/>
    </source>
</evidence>
<evidence type="ECO:0000256" key="11">
    <source>
        <dbReference type="ARBA" id="ARBA00022989"/>
    </source>
</evidence>
<dbReference type="PANTHER" id="PTHR27002">
    <property type="entry name" value="RECEPTOR-LIKE SERINE/THREONINE-PROTEIN KINASE SD1-8"/>
    <property type="match status" value="1"/>
</dbReference>
<dbReference type="InterPro" id="IPR038408">
    <property type="entry name" value="GNK2_sf"/>
</dbReference>
<sequence length="434" mass="47892">MGFALIIFLIVTTQYLALVSSQYEQVVCSRSGSYSSESLYRFNLNSLLPSLSSNIGNAGFYHAFQGEVYAAALCRADIQLEECRGCVDAAATEITRQCPEQLEAIMWTEYSPHQQCHAQAAHGGALRKAAAGNRTSATVDGRIYALVQCTPDLSPELCSRCLVEAAGYLRNCCDATLGARAYTPSCILRYENRSFVNITRLQESLIQSSAPSAGIGDDVDGSSSDSMKIIIIIVSSIVVFVAVAAAVGILAIKIIFRKRTEDPMKYEDDEEISTADSIQYDFDKIRSATNDFSDANKLGQGGFGAVYKEFKNEVLFVARLQHRNLVRLLGFSIQGPERLLVYEFVHNGSLDHFIIDRARAVHLDWESRYKIIGGVARGVLYLHEDSRLRIIHRELKASNVLLNEEMNPKISDFGLAKLVEPDATQESTTRIVGT</sequence>
<keyword evidence="9" id="KW-0418">Kinase</keyword>